<dbReference type="EMBL" id="GL876971">
    <property type="protein sequence ID" value="KLU88624.1"/>
    <property type="molecule type" value="Genomic_DNA"/>
</dbReference>
<reference evidence="4" key="5">
    <citation type="submission" date="2015-06" db="UniProtKB">
        <authorList>
            <consortium name="EnsemblFungi"/>
        </authorList>
    </citation>
    <scope>IDENTIFICATION</scope>
    <source>
        <strain evidence="4">ATCC 64411</strain>
    </source>
</reference>
<dbReference type="SUPFAM" id="SSF48403">
    <property type="entry name" value="Ankyrin repeat"/>
    <property type="match status" value="1"/>
</dbReference>
<dbReference type="Proteomes" id="UP000011715">
    <property type="component" value="Unassembled WGS sequence"/>
</dbReference>
<dbReference type="PROSITE" id="PS50088">
    <property type="entry name" value="ANK_REPEAT"/>
    <property type="match status" value="1"/>
</dbReference>
<reference evidence="4" key="4">
    <citation type="journal article" date="2015" name="G3 (Bethesda)">
        <title>Genome sequences of three phytopathogenic species of the Magnaporthaceae family of fungi.</title>
        <authorList>
            <person name="Okagaki L.H."/>
            <person name="Nunes C.C."/>
            <person name="Sailsbery J."/>
            <person name="Clay B."/>
            <person name="Brown D."/>
            <person name="John T."/>
            <person name="Oh Y."/>
            <person name="Young N."/>
            <person name="Fitzgerald M."/>
            <person name="Haas B.J."/>
            <person name="Zeng Q."/>
            <person name="Young S."/>
            <person name="Adiconis X."/>
            <person name="Fan L."/>
            <person name="Levin J.Z."/>
            <person name="Mitchell T.K."/>
            <person name="Okubara P.A."/>
            <person name="Farman M.L."/>
            <person name="Kohn L.M."/>
            <person name="Birren B."/>
            <person name="Ma L.-J."/>
            <person name="Dean R.A."/>
        </authorList>
    </citation>
    <scope>NUCLEOTIDE SEQUENCE</scope>
    <source>
        <strain evidence="4">ATCC 64411 / 73-15</strain>
    </source>
</reference>
<evidence type="ECO:0000259" key="2">
    <source>
        <dbReference type="Pfam" id="PF14420"/>
    </source>
</evidence>
<dbReference type="EMBL" id="ADBL01001844">
    <property type="status" value="NOT_ANNOTATED_CDS"/>
    <property type="molecule type" value="Genomic_DNA"/>
</dbReference>
<reference evidence="3" key="2">
    <citation type="submission" date="2010-05" db="EMBL/GenBank/DDBJ databases">
        <title>The Genome Sequence of Magnaporthe poae strain ATCC 64411.</title>
        <authorList>
            <consortium name="The Broad Institute Genome Sequencing Platform"/>
            <consortium name="Broad Institute Genome Sequencing Center for Infectious Disease"/>
            <person name="Ma L.-J."/>
            <person name="Dead R."/>
            <person name="Young S."/>
            <person name="Zeng Q."/>
            <person name="Koehrsen M."/>
            <person name="Alvarado L."/>
            <person name="Berlin A."/>
            <person name="Chapman S.B."/>
            <person name="Chen Z."/>
            <person name="Freedman E."/>
            <person name="Gellesch M."/>
            <person name="Goldberg J."/>
            <person name="Griggs A."/>
            <person name="Gujja S."/>
            <person name="Heilman E.R."/>
            <person name="Heiman D."/>
            <person name="Hepburn T."/>
            <person name="Howarth C."/>
            <person name="Jen D."/>
            <person name="Larson L."/>
            <person name="Mehta T."/>
            <person name="Neiman D."/>
            <person name="Pearson M."/>
            <person name="Roberts A."/>
            <person name="Saif S."/>
            <person name="Shea T."/>
            <person name="Shenoy N."/>
            <person name="Sisk P."/>
            <person name="Stolte C."/>
            <person name="Sykes S."/>
            <person name="Walk T."/>
            <person name="White J."/>
            <person name="Yandava C."/>
            <person name="Haas B."/>
            <person name="Nusbaum C."/>
            <person name="Birren B."/>
        </authorList>
    </citation>
    <scope>NUCLEOTIDE SEQUENCE</scope>
    <source>
        <strain evidence="3">ATCC 64411</strain>
    </source>
</reference>
<gene>
    <name evidence="3" type="ORF">MAPG_07609</name>
</gene>
<dbReference type="EMBL" id="ADBL01001843">
    <property type="status" value="NOT_ANNOTATED_CDS"/>
    <property type="molecule type" value="Genomic_DNA"/>
</dbReference>
<dbReference type="PANTHER" id="PTHR38788:SF3">
    <property type="entry name" value="CLR5 DOMAIN-CONTAINING PROTEIN"/>
    <property type="match status" value="1"/>
</dbReference>
<dbReference type="Pfam" id="PF00023">
    <property type="entry name" value="Ank"/>
    <property type="match status" value="1"/>
</dbReference>
<dbReference type="AlphaFoldDB" id="A0A0C4E547"/>
<dbReference type="PANTHER" id="PTHR38788">
    <property type="entry name" value="CLR5 DOMAIN-CONTAINING PROTEIN"/>
    <property type="match status" value="1"/>
</dbReference>
<name>A0A0C4E547_MAGP6</name>
<dbReference type="PROSITE" id="PS50297">
    <property type="entry name" value="ANK_REP_REGION"/>
    <property type="match status" value="1"/>
</dbReference>
<sequence>MTKTWEKHKAAIVTLYKAENRPLHEVQAIMRDRFNFEASIRAYRTRFGKWGLQKYNARRRHSMATYLARPRLDNTPASPQPLEISQAKVPRNMSMPSLSTITATNPYSQCPSYLSPDSSELPSPPIKFEHPCRSTLSDLNDDSCSNYTASYGSESGVYYVGSSQSCYSPRSAAFPSPHMSYSDTNVALLDAIRRDDESMLCQILGSCSQASAYTLLTAQGGTPLHIAVEHRSLAVLPRLLLASSSPNIQDLDGNTPIHCLFKETSWWREEKLLAMAQELLGRTDVNIRNHWGETPFDIAVTQFRPSGLQGSLERVAANVSLRLAAAADDNSPLGIVMVTIVDRLVGSKTVYSSVQPEGWRRATECLCALLEAGARPDSPLGDTPVLSYLLSRPAADTEAFGLTALDYAISMRPQEQPGVVAQQRQVIRELTAQRHGIRRASTRPSSLTAFATHWSADDGFLELSMRLVAAGADTSTIITAQHREYFSENLKYLATVTQRHGDEQASRDPYCLEPHARLDSLQSAVAPGVPLGAAIWISACDLDSWDTAREHLRALEKLMPKPPCPTQRLYDEALRLLSTKFLDGWVRTLRASPSRYYASSDPGTRQAAEQYLSVLALCAGSGEHARPEKRYYDLVGELAVFCSPATGGCHSGYARA</sequence>
<reference evidence="5" key="1">
    <citation type="submission" date="2010-05" db="EMBL/GenBank/DDBJ databases">
        <title>The genome sequence of Magnaporthe poae strain ATCC 64411.</title>
        <authorList>
            <person name="Ma L.-J."/>
            <person name="Dead R."/>
            <person name="Young S."/>
            <person name="Zeng Q."/>
            <person name="Koehrsen M."/>
            <person name="Alvarado L."/>
            <person name="Berlin A."/>
            <person name="Chapman S.B."/>
            <person name="Chen Z."/>
            <person name="Freedman E."/>
            <person name="Gellesch M."/>
            <person name="Goldberg J."/>
            <person name="Griggs A."/>
            <person name="Gujja S."/>
            <person name="Heilman E.R."/>
            <person name="Heiman D."/>
            <person name="Hepburn T."/>
            <person name="Howarth C."/>
            <person name="Jen D."/>
            <person name="Larson L."/>
            <person name="Mehta T."/>
            <person name="Neiman D."/>
            <person name="Pearson M."/>
            <person name="Roberts A."/>
            <person name="Saif S."/>
            <person name="Shea T."/>
            <person name="Shenoy N."/>
            <person name="Sisk P."/>
            <person name="Stolte C."/>
            <person name="Sykes S."/>
            <person name="Walk T."/>
            <person name="White J."/>
            <person name="Yandava C."/>
            <person name="Haas B."/>
            <person name="Nusbaum C."/>
            <person name="Birren B."/>
        </authorList>
    </citation>
    <scope>NUCLEOTIDE SEQUENCE [LARGE SCALE GENOMIC DNA]</scope>
    <source>
        <strain evidence="5">ATCC 64411 / 73-15</strain>
    </source>
</reference>
<dbReference type="EnsemblFungi" id="MAPG_07609T0">
    <property type="protein sequence ID" value="MAPG_07609T0"/>
    <property type="gene ID" value="MAPG_07609"/>
</dbReference>
<dbReference type="InterPro" id="IPR025676">
    <property type="entry name" value="Clr5_dom"/>
</dbReference>
<evidence type="ECO:0000256" key="1">
    <source>
        <dbReference type="PROSITE-ProRule" id="PRU00023"/>
    </source>
</evidence>
<dbReference type="OrthoDB" id="4115389at2759"/>
<feature type="repeat" description="ANK" evidence="1">
    <location>
        <begin position="219"/>
        <end position="251"/>
    </location>
</feature>
<accession>A0A0C4E547</accession>
<keyword evidence="1" id="KW-0040">ANK repeat</keyword>
<protein>
    <recommendedName>
        <fullName evidence="2">Clr5 domain-containing protein</fullName>
    </recommendedName>
</protein>
<keyword evidence="5" id="KW-1185">Reference proteome</keyword>
<proteinExistence type="predicted"/>
<dbReference type="SMART" id="SM00248">
    <property type="entry name" value="ANK"/>
    <property type="match status" value="2"/>
</dbReference>
<dbReference type="STRING" id="644358.A0A0C4E547"/>
<dbReference type="InterPro" id="IPR002110">
    <property type="entry name" value="Ankyrin_rpt"/>
</dbReference>
<dbReference type="eggNOG" id="ENOG502RS20">
    <property type="taxonomic scope" value="Eukaryota"/>
</dbReference>
<evidence type="ECO:0000313" key="5">
    <source>
        <dbReference type="Proteomes" id="UP000011715"/>
    </source>
</evidence>
<organism evidence="4 5">
    <name type="scientific">Magnaporthiopsis poae (strain ATCC 64411 / 73-15)</name>
    <name type="common">Kentucky bluegrass fungus</name>
    <name type="synonym">Magnaporthe poae</name>
    <dbReference type="NCBI Taxonomy" id="644358"/>
    <lineage>
        <taxon>Eukaryota</taxon>
        <taxon>Fungi</taxon>
        <taxon>Dikarya</taxon>
        <taxon>Ascomycota</taxon>
        <taxon>Pezizomycotina</taxon>
        <taxon>Sordariomycetes</taxon>
        <taxon>Sordariomycetidae</taxon>
        <taxon>Magnaporthales</taxon>
        <taxon>Magnaporthaceae</taxon>
        <taxon>Magnaporthiopsis</taxon>
    </lineage>
</organism>
<dbReference type="Pfam" id="PF14420">
    <property type="entry name" value="Clr5"/>
    <property type="match status" value="1"/>
</dbReference>
<evidence type="ECO:0000313" key="4">
    <source>
        <dbReference type="EnsemblFungi" id="MAPG_07609T0"/>
    </source>
</evidence>
<feature type="domain" description="Clr5" evidence="2">
    <location>
        <begin position="1"/>
        <end position="54"/>
    </location>
</feature>
<reference evidence="3" key="3">
    <citation type="submission" date="2011-03" db="EMBL/GenBank/DDBJ databases">
        <title>Annotation of Magnaporthe poae ATCC 64411.</title>
        <authorList>
            <person name="Ma L.-J."/>
            <person name="Dead R."/>
            <person name="Young S.K."/>
            <person name="Zeng Q."/>
            <person name="Gargeya S."/>
            <person name="Fitzgerald M."/>
            <person name="Haas B."/>
            <person name="Abouelleil A."/>
            <person name="Alvarado L."/>
            <person name="Arachchi H.M."/>
            <person name="Berlin A."/>
            <person name="Brown A."/>
            <person name="Chapman S.B."/>
            <person name="Chen Z."/>
            <person name="Dunbar C."/>
            <person name="Freedman E."/>
            <person name="Gearin G."/>
            <person name="Gellesch M."/>
            <person name="Goldberg J."/>
            <person name="Griggs A."/>
            <person name="Gujja S."/>
            <person name="Heiman D."/>
            <person name="Howarth C."/>
            <person name="Larson L."/>
            <person name="Lui A."/>
            <person name="MacDonald P.J.P."/>
            <person name="Mehta T."/>
            <person name="Montmayeur A."/>
            <person name="Murphy C."/>
            <person name="Neiman D."/>
            <person name="Pearson M."/>
            <person name="Priest M."/>
            <person name="Roberts A."/>
            <person name="Saif S."/>
            <person name="Shea T."/>
            <person name="Shenoy N."/>
            <person name="Sisk P."/>
            <person name="Stolte C."/>
            <person name="Sykes S."/>
            <person name="Yandava C."/>
            <person name="Wortman J."/>
            <person name="Nusbaum C."/>
            <person name="Birren B."/>
        </authorList>
    </citation>
    <scope>NUCLEOTIDE SEQUENCE</scope>
    <source>
        <strain evidence="3">ATCC 64411</strain>
    </source>
</reference>
<dbReference type="Gene3D" id="1.25.40.20">
    <property type="entry name" value="Ankyrin repeat-containing domain"/>
    <property type="match status" value="1"/>
</dbReference>
<dbReference type="InterPro" id="IPR036770">
    <property type="entry name" value="Ankyrin_rpt-contain_sf"/>
</dbReference>
<dbReference type="VEuPathDB" id="FungiDB:MAPG_07609"/>
<evidence type="ECO:0000313" key="3">
    <source>
        <dbReference type="EMBL" id="KLU88624.1"/>
    </source>
</evidence>